<dbReference type="AlphaFoldDB" id="A0A8B8EUG7"/>
<organism evidence="4 5">
    <name type="scientific">Crassostrea virginica</name>
    <name type="common">Eastern oyster</name>
    <dbReference type="NCBI Taxonomy" id="6565"/>
    <lineage>
        <taxon>Eukaryota</taxon>
        <taxon>Metazoa</taxon>
        <taxon>Spiralia</taxon>
        <taxon>Lophotrochozoa</taxon>
        <taxon>Mollusca</taxon>
        <taxon>Bivalvia</taxon>
        <taxon>Autobranchia</taxon>
        <taxon>Pteriomorphia</taxon>
        <taxon>Ostreida</taxon>
        <taxon>Ostreoidea</taxon>
        <taxon>Ostreidae</taxon>
        <taxon>Crassostrea</taxon>
    </lineage>
</organism>
<feature type="domain" description="EGF-like" evidence="3">
    <location>
        <begin position="99"/>
        <end position="110"/>
    </location>
</feature>
<feature type="transmembrane region" description="Helical" evidence="1">
    <location>
        <begin position="122"/>
        <end position="146"/>
    </location>
</feature>
<protein>
    <submittedName>
        <fullName evidence="5">Uncharacterized protein LOC111136761</fullName>
    </submittedName>
</protein>
<dbReference type="Proteomes" id="UP000694844">
    <property type="component" value="Chromosome 5"/>
</dbReference>
<dbReference type="RefSeq" id="XP_022343567.1">
    <property type="nucleotide sequence ID" value="XM_022487859.1"/>
</dbReference>
<dbReference type="GeneID" id="111136761"/>
<keyword evidence="2" id="KW-0732">Signal</keyword>
<evidence type="ECO:0000259" key="3">
    <source>
        <dbReference type="PROSITE" id="PS00022"/>
    </source>
</evidence>
<evidence type="ECO:0000313" key="4">
    <source>
        <dbReference type="Proteomes" id="UP000694844"/>
    </source>
</evidence>
<dbReference type="PROSITE" id="PS51257">
    <property type="entry name" value="PROKAR_LIPOPROTEIN"/>
    <property type="match status" value="1"/>
</dbReference>
<reference evidence="5" key="1">
    <citation type="submission" date="2025-08" db="UniProtKB">
        <authorList>
            <consortium name="RefSeq"/>
        </authorList>
    </citation>
    <scope>IDENTIFICATION</scope>
    <source>
        <tissue evidence="5">Whole sample</tissue>
    </source>
</reference>
<dbReference type="OrthoDB" id="8962045at2759"/>
<evidence type="ECO:0000256" key="2">
    <source>
        <dbReference type="SAM" id="SignalP"/>
    </source>
</evidence>
<sequence length="185" mass="19868">MSTRVWYGGLLLFVLYGAGGACDLCTLTNQITGVSSCSATCGGGQQFYYRYVCCLNLNRSDCESHCNLTLTLTKSIQHFIGCGQECYGGGTFNETTESCLCPQGTTGPCCDLKSQNTSKGSLYVSVGVPLGLISILALVLAIIYVICMKSKRNQRVDAAEGAPGSDEIGTNRYWRDVVKHNDPTL</sequence>
<keyword evidence="1" id="KW-0472">Membrane</keyword>
<dbReference type="PROSITE" id="PS00022">
    <property type="entry name" value="EGF_1"/>
    <property type="match status" value="1"/>
</dbReference>
<gene>
    <name evidence="5" type="primary">LOC111136761</name>
</gene>
<evidence type="ECO:0000313" key="5">
    <source>
        <dbReference type="RefSeq" id="XP_022343567.1"/>
    </source>
</evidence>
<feature type="chain" id="PRO_5034274544" evidence="2">
    <location>
        <begin position="22"/>
        <end position="185"/>
    </location>
</feature>
<evidence type="ECO:0000256" key="1">
    <source>
        <dbReference type="SAM" id="Phobius"/>
    </source>
</evidence>
<keyword evidence="1" id="KW-1133">Transmembrane helix</keyword>
<keyword evidence="4" id="KW-1185">Reference proteome</keyword>
<feature type="signal peptide" evidence="2">
    <location>
        <begin position="1"/>
        <end position="21"/>
    </location>
</feature>
<name>A0A8B8EUG7_CRAVI</name>
<keyword evidence="1" id="KW-0812">Transmembrane</keyword>
<accession>A0A8B8EUG7</accession>
<dbReference type="InterPro" id="IPR000742">
    <property type="entry name" value="EGF"/>
</dbReference>
<proteinExistence type="predicted"/>
<dbReference type="KEGG" id="cvn:111136761"/>